<sequence length="86" mass="9448">MTFFLRPVNLVLLQFVLAHHLGLIAQQIHLISYQVASVSPYTAGLNDPYGSGCVLKQVKLYAILIYACLRLPIKSKGSGKFWSIGG</sequence>
<evidence type="ECO:0000256" key="1">
    <source>
        <dbReference type="SAM" id="SignalP"/>
    </source>
</evidence>
<dbReference type="EMBL" id="ML978632">
    <property type="protein sequence ID" value="KAF2022464.1"/>
    <property type="molecule type" value="Genomic_DNA"/>
</dbReference>
<proteinExistence type="predicted"/>
<protein>
    <recommendedName>
        <fullName evidence="4">Secreted protein</fullName>
    </recommendedName>
</protein>
<name>A0A9P4GVF5_9PLEO</name>
<dbReference type="AlphaFoldDB" id="A0A9P4GVF5"/>
<reference evidence="2" key="1">
    <citation type="journal article" date="2020" name="Stud. Mycol.">
        <title>101 Dothideomycetes genomes: a test case for predicting lifestyles and emergence of pathogens.</title>
        <authorList>
            <person name="Haridas S."/>
            <person name="Albert R."/>
            <person name="Binder M."/>
            <person name="Bloem J."/>
            <person name="Labutti K."/>
            <person name="Salamov A."/>
            <person name="Andreopoulos B."/>
            <person name="Baker S."/>
            <person name="Barry K."/>
            <person name="Bills G."/>
            <person name="Bluhm B."/>
            <person name="Cannon C."/>
            <person name="Castanera R."/>
            <person name="Culley D."/>
            <person name="Daum C."/>
            <person name="Ezra D."/>
            <person name="Gonzalez J."/>
            <person name="Henrissat B."/>
            <person name="Kuo A."/>
            <person name="Liang C."/>
            <person name="Lipzen A."/>
            <person name="Lutzoni F."/>
            <person name="Magnuson J."/>
            <person name="Mondo S."/>
            <person name="Nolan M."/>
            <person name="Ohm R."/>
            <person name="Pangilinan J."/>
            <person name="Park H.-J."/>
            <person name="Ramirez L."/>
            <person name="Alfaro M."/>
            <person name="Sun H."/>
            <person name="Tritt A."/>
            <person name="Yoshinaga Y."/>
            <person name="Zwiers L.-H."/>
            <person name="Turgeon B."/>
            <person name="Goodwin S."/>
            <person name="Spatafora J."/>
            <person name="Crous P."/>
            <person name="Grigoriev I."/>
        </authorList>
    </citation>
    <scope>NUCLEOTIDE SEQUENCE</scope>
    <source>
        <strain evidence="2">CBS 110217</strain>
    </source>
</reference>
<keyword evidence="1" id="KW-0732">Signal</keyword>
<comment type="caution">
    <text evidence="2">The sequence shown here is derived from an EMBL/GenBank/DDBJ whole genome shotgun (WGS) entry which is preliminary data.</text>
</comment>
<accession>A0A9P4GVF5</accession>
<evidence type="ECO:0000313" key="2">
    <source>
        <dbReference type="EMBL" id="KAF2022464.1"/>
    </source>
</evidence>
<keyword evidence="3" id="KW-1185">Reference proteome</keyword>
<feature type="signal peptide" evidence="1">
    <location>
        <begin position="1"/>
        <end position="18"/>
    </location>
</feature>
<evidence type="ECO:0000313" key="3">
    <source>
        <dbReference type="Proteomes" id="UP000799777"/>
    </source>
</evidence>
<organism evidence="2 3">
    <name type="scientific">Setomelanomma holmii</name>
    <dbReference type="NCBI Taxonomy" id="210430"/>
    <lineage>
        <taxon>Eukaryota</taxon>
        <taxon>Fungi</taxon>
        <taxon>Dikarya</taxon>
        <taxon>Ascomycota</taxon>
        <taxon>Pezizomycotina</taxon>
        <taxon>Dothideomycetes</taxon>
        <taxon>Pleosporomycetidae</taxon>
        <taxon>Pleosporales</taxon>
        <taxon>Pleosporineae</taxon>
        <taxon>Phaeosphaeriaceae</taxon>
        <taxon>Setomelanomma</taxon>
    </lineage>
</organism>
<gene>
    <name evidence="2" type="ORF">EK21DRAFT_119739</name>
</gene>
<dbReference type="Proteomes" id="UP000799777">
    <property type="component" value="Unassembled WGS sequence"/>
</dbReference>
<feature type="chain" id="PRO_5040492618" description="Secreted protein" evidence="1">
    <location>
        <begin position="19"/>
        <end position="86"/>
    </location>
</feature>
<evidence type="ECO:0008006" key="4">
    <source>
        <dbReference type="Google" id="ProtNLM"/>
    </source>
</evidence>